<dbReference type="EMBL" id="CP048630">
    <property type="protein sequence ID" value="QIB33955.1"/>
    <property type="molecule type" value="Genomic_DNA"/>
</dbReference>
<organism evidence="3 4">
    <name type="scientific">Ancylobacter pratisalsi</name>
    <dbReference type="NCBI Taxonomy" id="1745854"/>
    <lineage>
        <taxon>Bacteria</taxon>
        <taxon>Pseudomonadati</taxon>
        <taxon>Pseudomonadota</taxon>
        <taxon>Alphaproteobacteria</taxon>
        <taxon>Hyphomicrobiales</taxon>
        <taxon>Xanthobacteraceae</taxon>
        <taxon>Ancylobacter</taxon>
    </lineage>
</organism>
<protein>
    <submittedName>
        <fullName evidence="3">NIPSNAP family protein</fullName>
    </submittedName>
</protein>
<gene>
    <name evidence="3" type="ORF">G3A50_09705</name>
</gene>
<feature type="domain" description="NIPSNAP" evidence="2">
    <location>
        <begin position="4"/>
        <end position="102"/>
    </location>
</feature>
<dbReference type="InterPro" id="IPR011008">
    <property type="entry name" value="Dimeric_a/b-barrel"/>
</dbReference>
<dbReference type="PANTHER" id="PTHR21017:SF17">
    <property type="entry name" value="PROTEIN NIPSNAP"/>
    <property type="match status" value="1"/>
</dbReference>
<dbReference type="Pfam" id="PF07978">
    <property type="entry name" value="NIPSNAP"/>
    <property type="match status" value="1"/>
</dbReference>
<reference evidence="3 4" key="1">
    <citation type="submission" date="2020-02" db="EMBL/GenBank/DDBJ databases">
        <authorList>
            <person name="Li G."/>
        </authorList>
    </citation>
    <scope>NUCLEOTIDE SEQUENCE [LARGE SCALE GENOMIC DNA]</scope>
    <source>
        <strain evidence="3 4">DSM 102029</strain>
    </source>
</reference>
<dbReference type="RefSeq" id="WP_163075052.1">
    <property type="nucleotide sequence ID" value="NZ_CP048630.1"/>
</dbReference>
<dbReference type="PANTHER" id="PTHR21017">
    <property type="entry name" value="NIPSNAP-RELATED"/>
    <property type="match status" value="1"/>
</dbReference>
<proteinExistence type="inferred from homology"/>
<dbReference type="Gene3D" id="3.30.70.100">
    <property type="match status" value="1"/>
</dbReference>
<accession>A0A6P1YLE3</accession>
<dbReference type="SUPFAM" id="SSF54909">
    <property type="entry name" value="Dimeric alpha+beta barrel"/>
    <property type="match status" value="1"/>
</dbReference>
<dbReference type="InterPro" id="IPR051557">
    <property type="entry name" value="NipSnap_domain"/>
</dbReference>
<comment type="similarity">
    <text evidence="1">Belongs to the NipSnap family.</text>
</comment>
<sequence length="104" mass="12248">MILEERDYHVRPGYLNDFVTAYETLGLQIQKDFLGEFVGYFTTDIGELNHVVALWRYESFADREQRRAKMMAHGPWQDYLTAIKGMLERQNTRILVPTAFSPMK</sequence>
<name>A0A6P1YLE3_9HYPH</name>
<dbReference type="Proteomes" id="UP000464751">
    <property type="component" value="Chromosome"/>
</dbReference>
<evidence type="ECO:0000313" key="4">
    <source>
        <dbReference type="Proteomes" id="UP000464751"/>
    </source>
</evidence>
<keyword evidence="4" id="KW-1185">Reference proteome</keyword>
<evidence type="ECO:0000259" key="2">
    <source>
        <dbReference type="Pfam" id="PF07978"/>
    </source>
</evidence>
<dbReference type="KEGG" id="apra:G3A50_09705"/>
<evidence type="ECO:0000313" key="3">
    <source>
        <dbReference type="EMBL" id="QIB33955.1"/>
    </source>
</evidence>
<dbReference type="AlphaFoldDB" id="A0A6P1YLE3"/>
<dbReference type="InterPro" id="IPR012577">
    <property type="entry name" value="NIPSNAP"/>
</dbReference>
<evidence type="ECO:0000256" key="1">
    <source>
        <dbReference type="ARBA" id="ARBA00005291"/>
    </source>
</evidence>